<protein>
    <submittedName>
        <fullName evidence="2">Uncharacterized protein</fullName>
    </submittedName>
</protein>
<dbReference type="AlphaFoldDB" id="A4Q7W9"/>
<feature type="transmembrane region" description="Helical" evidence="1">
    <location>
        <begin position="52"/>
        <end position="80"/>
    </location>
</feature>
<evidence type="ECO:0000256" key="1">
    <source>
        <dbReference type="SAM" id="Phobius"/>
    </source>
</evidence>
<evidence type="ECO:0000313" key="2">
    <source>
        <dbReference type="EMBL" id="ABP01117.1"/>
    </source>
</evidence>
<dbReference type="Proteomes" id="UP000000553">
    <property type="component" value="Chromosome"/>
</dbReference>
<dbReference type="HOGENOM" id="CLU_2106235_0_0_14"/>
<sequence>MVFFSKFKYNIGWIFPKIGFDLDFINFNFIREGNKCPFWISLMTKAEKSWCIWIYLLAFFFWNYSINICLVIGDFFNIILGKKIKISKGKFKSSWIFKTTLIGFSWRTWTLRFLG</sequence>
<name>A4Q7W9_MESH7</name>
<dbReference type="KEGG" id="mhp:MHP7448_0702"/>
<reference evidence="2 3" key="1">
    <citation type="journal article" date="2005" name="J. Bacteriol.">
        <title>Swine and poultry pathogens: the complete genome sequences of two strains of Mycoplasma hyopneumoniae and a strain of Mycoplasma synoviae.</title>
        <authorList>
            <person name="Vasconcelos A.T."/>
            <person name="Ferreira H.B."/>
            <person name="Bizarro C.V."/>
            <person name="Bonatto S.L."/>
            <person name="Carvalho M.O."/>
            <person name="Pinto P.M."/>
            <person name="Almeida D.F."/>
            <person name="Almeida L.G."/>
            <person name="Almeida R."/>
            <person name="Alves-Filho L."/>
            <person name="Assuncao E.N."/>
            <person name="Azevedo V.A."/>
            <person name="Bogo M.R."/>
            <person name="Brigido M.M."/>
            <person name="Brocchi M."/>
            <person name="Burity H.A."/>
            <person name="Camargo A.A."/>
            <person name="Camargo S.S."/>
            <person name="Carepo M.S."/>
            <person name="Carraro D.M."/>
            <person name="de Mattos Cascardo J.C."/>
            <person name="Castro L.A."/>
            <person name="Cavalcanti G."/>
            <person name="Chemale G."/>
            <person name="Collevatti R.G."/>
            <person name="Cunha C.W."/>
            <person name="Dallagiovanna B."/>
            <person name="Dambros B.P."/>
            <person name="Dellagostin O.A."/>
            <person name="Falcao C."/>
            <person name="Fantinatti-Garboggini F."/>
            <person name="Felipe M.S."/>
            <person name="Fiorentin L."/>
            <person name="Franco G.R."/>
            <person name="Freitas N.S."/>
            <person name="Frias D."/>
            <person name="Grangeiro T.B."/>
            <person name="Grisard E.C."/>
            <person name="Guimaraes C.T."/>
            <person name="Hungria M."/>
            <person name="Jardim S.N."/>
            <person name="Krieger M.A."/>
            <person name="Laurino J.P."/>
            <person name="Lima L.F."/>
            <person name="Lopes M.I."/>
            <person name="Loreto E.L."/>
            <person name="Madeira H.M."/>
            <person name="Manfio G.P."/>
            <person name="Maranhao A.Q."/>
            <person name="Martinkovics C.T."/>
            <person name="Medeiros S.R."/>
            <person name="Moreira M.A."/>
            <person name="Neiva M."/>
            <person name="Ramalho-Neto C.E."/>
            <person name="Nicolas M.F."/>
            <person name="Oliveira S.C."/>
            <person name="Paixao R.F."/>
            <person name="Pedrosa F.O."/>
            <person name="Pena S.D."/>
            <person name="Pereira M."/>
            <person name="Pereira-Ferrari L."/>
            <person name="Piffer I."/>
            <person name="Pinto L.S."/>
            <person name="Potrich D.P."/>
            <person name="Salim A.C."/>
            <person name="Santos F.R."/>
            <person name="Schmitt R."/>
            <person name="Schneider M.P."/>
            <person name="Schrank A."/>
            <person name="Schrank I.S."/>
            <person name="Schuck A.F."/>
            <person name="Seuanez H.N."/>
            <person name="Silva D.W."/>
            <person name="Silva R."/>
            <person name="Silva S.C."/>
            <person name="Soares C.M."/>
            <person name="Souza K.R."/>
            <person name="Souza R.C."/>
            <person name="Staats C.C."/>
            <person name="Steffens M.B."/>
            <person name="Teixeira S.M."/>
            <person name="Urmenyi T.P."/>
            <person name="Vainstein M.H."/>
            <person name="Zuccherato L.W."/>
            <person name="Simpson A.J."/>
            <person name="Zaha A."/>
        </authorList>
    </citation>
    <scope>NUCLEOTIDE SEQUENCE [LARGE SCALE GENOMIC DNA]</scope>
    <source>
        <strain evidence="2 3">7448</strain>
    </source>
</reference>
<organism evidence="2 3">
    <name type="scientific">Mesomycoplasma hyopneumoniae (strain 7448)</name>
    <name type="common">Mycoplasma hyopneumoniae</name>
    <dbReference type="NCBI Taxonomy" id="262722"/>
    <lineage>
        <taxon>Bacteria</taxon>
        <taxon>Bacillati</taxon>
        <taxon>Mycoplasmatota</taxon>
        <taxon>Mycoplasmoidales</taxon>
        <taxon>Metamycoplasmataceae</taxon>
        <taxon>Mesomycoplasma</taxon>
    </lineage>
</organism>
<keyword evidence="1" id="KW-1133">Transmembrane helix</keyword>
<evidence type="ECO:0000313" key="3">
    <source>
        <dbReference type="Proteomes" id="UP000000553"/>
    </source>
</evidence>
<accession>A4Q7W9</accession>
<proteinExistence type="predicted"/>
<dbReference type="EMBL" id="AE017244">
    <property type="protein sequence ID" value="ABP01117.1"/>
    <property type="molecule type" value="Genomic_DNA"/>
</dbReference>
<keyword evidence="1" id="KW-0812">Transmembrane</keyword>
<gene>
    <name evidence="2" type="ordered locus">MHP7448_0702</name>
</gene>
<keyword evidence="1" id="KW-0472">Membrane</keyword>